<dbReference type="Pfam" id="PF11327">
    <property type="entry name" value="Egh16-like"/>
    <property type="match status" value="1"/>
</dbReference>
<feature type="compositionally biased region" description="Gly residues" evidence="1">
    <location>
        <begin position="343"/>
        <end position="352"/>
    </location>
</feature>
<name>A0A167EJJ4_COLIC</name>
<keyword evidence="2" id="KW-0732">Signal</keyword>
<feature type="compositionally biased region" description="Basic and acidic residues" evidence="1">
    <location>
        <begin position="385"/>
        <end position="394"/>
    </location>
</feature>
<feature type="compositionally biased region" description="Low complexity" evidence="1">
    <location>
        <begin position="369"/>
        <end position="384"/>
    </location>
</feature>
<comment type="caution">
    <text evidence="3">The sequence shown here is derived from an EMBL/GenBank/DDBJ whole genome shotgun (WGS) entry which is preliminary data.</text>
</comment>
<evidence type="ECO:0000313" key="4">
    <source>
        <dbReference type="Proteomes" id="UP000076584"/>
    </source>
</evidence>
<organism evidence="3 4">
    <name type="scientific">Colletotrichum incanum</name>
    <name type="common">Soybean anthracnose fungus</name>
    <dbReference type="NCBI Taxonomy" id="1573173"/>
    <lineage>
        <taxon>Eukaryota</taxon>
        <taxon>Fungi</taxon>
        <taxon>Dikarya</taxon>
        <taxon>Ascomycota</taxon>
        <taxon>Pezizomycotina</taxon>
        <taxon>Sordariomycetes</taxon>
        <taxon>Hypocreomycetidae</taxon>
        <taxon>Glomerellales</taxon>
        <taxon>Glomerellaceae</taxon>
        <taxon>Colletotrichum</taxon>
        <taxon>Colletotrichum spaethianum species complex</taxon>
    </lineage>
</organism>
<feature type="non-terminal residue" evidence="3">
    <location>
        <position position="1"/>
    </location>
</feature>
<keyword evidence="4" id="KW-1185">Reference proteome</keyword>
<proteinExistence type="predicted"/>
<evidence type="ECO:0000256" key="1">
    <source>
        <dbReference type="SAM" id="MobiDB-lite"/>
    </source>
</evidence>
<reference evidence="3 4" key="1">
    <citation type="submission" date="2015-06" db="EMBL/GenBank/DDBJ databases">
        <title>Survival trade-offs in plant roots during colonization by closely related pathogenic and mutualistic fungi.</title>
        <authorList>
            <person name="Hacquard S."/>
            <person name="Kracher B."/>
            <person name="Hiruma K."/>
            <person name="Weinman A."/>
            <person name="Muench P."/>
            <person name="Garrido Oter R."/>
            <person name="Ver Loren van Themaat E."/>
            <person name="Dallerey J.-F."/>
            <person name="Damm U."/>
            <person name="Henrissat B."/>
            <person name="Lespinet O."/>
            <person name="Thon M."/>
            <person name="Kemen E."/>
            <person name="McHardy A.C."/>
            <person name="Schulze-Lefert P."/>
            <person name="O'Connell R.J."/>
        </authorList>
    </citation>
    <scope>NUCLEOTIDE SEQUENCE [LARGE SCALE GENOMIC DNA]</scope>
    <source>
        <strain evidence="3 4">MAFF 238704</strain>
    </source>
</reference>
<evidence type="ECO:0000256" key="2">
    <source>
        <dbReference type="SAM" id="SignalP"/>
    </source>
</evidence>
<feature type="compositionally biased region" description="Low complexity" evidence="1">
    <location>
        <begin position="333"/>
        <end position="342"/>
    </location>
</feature>
<gene>
    <name evidence="3" type="ORF">CI238_03002</name>
</gene>
<protein>
    <submittedName>
        <fullName evidence="3">Gegh16 protein</fullName>
    </submittedName>
</protein>
<dbReference type="PANTHER" id="PTHR34618:SF3">
    <property type="entry name" value="GEGH 16 PROTEIN"/>
    <property type="match status" value="1"/>
</dbReference>
<evidence type="ECO:0000313" key="3">
    <source>
        <dbReference type="EMBL" id="KZL85210.1"/>
    </source>
</evidence>
<dbReference type="Proteomes" id="UP000076584">
    <property type="component" value="Unassembled WGS sequence"/>
</dbReference>
<dbReference type="PANTHER" id="PTHR34618">
    <property type="entry name" value="SURFACE PROTEIN MAS1, PUTATIVE-RELATED"/>
    <property type="match status" value="1"/>
</dbReference>
<dbReference type="STRING" id="1573173.A0A167EJJ4"/>
<dbReference type="AlphaFoldDB" id="A0A167EJJ4"/>
<feature type="compositionally biased region" description="Low complexity" evidence="1">
    <location>
        <begin position="309"/>
        <end position="324"/>
    </location>
</feature>
<feature type="chain" id="PRO_5007885788" evidence="2">
    <location>
        <begin position="31"/>
        <end position="406"/>
    </location>
</feature>
<sequence>LVFNSFSCIASMSSPMRALVASAMLAVAHAQGVIIGAQGPDGPASPGLLVDPTKADANIINQQEIVQNVVNECGRTILGGNIDIGETTENQLGNNTVTKVTKGSNVDITIAQVSADGAGPYSCDLDLTSNANGANGQTKLQVKEAKPQNGNIKLSVTMPDDLVCVGGMFTLRIFCHRTWAQNTLTNTNSSPPLASTGDVCTIRCFNDNAKGPFGGCVAVQQTDTTPKQNTPDNIPTAQTLDGVLTQVQQNIVDLPAAVKSNQEAATQDEQGVTAIKEILGNNATTEAAGPAENGNGNNNNNNGGGNANNGGKKNNNNNNNANNGKGNGRNRGKGNANANNGAATGGNGGNARGGNNADAQTGGGGNGRGRQNQQNNNNNNNNNNNKREARDLLRPRRARRNVVPGV</sequence>
<accession>A0A167EJJ4</accession>
<dbReference type="EMBL" id="LFIW01000717">
    <property type="protein sequence ID" value="KZL85210.1"/>
    <property type="molecule type" value="Genomic_DNA"/>
</dbReference>
<feature type="signal peptide" evidence="2">
    <location>
        <begin position="1"/>
        <end position="30"/>
    </location>
</feature>
<feature type="region of interest" description="Disordered" evidence="1">
    <location>
        <begin position="285"/>
        <end position="406"/>
    </location>
</feature>
<dbReference type="InterPro" id="IPR021476">
    <property type="entry name" value="Egh16-like"/>
</dbReference>